<protein>
    <submittedName>
        <fullName evidence="2">Uncharacterized protein</fullName>
    </submittedName>
</protein>
<reference evidence="3" key="1">
    <citation type="journal article" date="2019" name="Int. J. Syst. Evol. Microbiol.">
        <title>The Global Catalogue of Microorganisms (GCM) 10K type strain sequencing project: providing services to taxonomists for standard genome sequencing and annotation.</title>
        <authorList>
            <consortium name="The Broad Institute Genomics Platform"/>
            <consortium name="The Broad Institute Genome Sequencing Center for Infectious Disease"/>
            <person name="Wu L."/>
            <person name="Ma J."/>
        </authorList>
    </citation>
    <scope>NUCLEOTIDE SEQUENCE [LARGE SCALE GENOMIC DNA]</scope>
    <source>
        <strain evidence="3">CGMCC 1.8860</strain>
    </source>
</reference>
<evidence type="ECO:0000313" key="2">
    <source>
        <dbReference type="EMBL" id="GGP25908.1"/>
    </source>
</evidence>
<comment type="caution">
    <text evidence="2">The sequence shown here is derived from an EMBL/GenBank/DDBJ whole genome shotgun (WGS) entry which is preliminary data.</text>
</comment>
<keyword evidence="1" id="KW-0812">Transmembrane</keyword>
<dbReference type="EMBL" id="BMLY01000002">
    <property type="protein sequence ID" value="GGP25908.1"/>
    <property type="molecule type" value="Genomic_DNA"/>
</dbReference>
<sequence length="119" mass="12544">MLFFAVLLSLIEALLLKGAATVLGIEKRSYGQCFVAVFLGICVAYGLAVSGVLGGGLLGFIVKLLVFTLSIVIVMDAKWVHALIIGAVFSFMVNVSITYHRPANTAVKSVQVVPGALMT</sequence>
<accession>A0ABQ2PKS8</accession>
<keyword evidence="1" id="KW-1133">Transmembrane helix</keyword>
<gene>
    <name evidence="2" type="ORF">GCM10010971_17270</name>
</gene>
<feature type="transmembrane region" description="Helical" evidence="1">
    <location>
        <begin position="79"/>
        <end position="99"/>
    </location>
</feature>
<evidence type="ECO:0000313" key="3">
    <source>
        <dbReference type="Proteomes" id="UP000621859"/>
    </source>
</evidence>
<organism evidence="2 3">
    <name type="scientific">Silvimonas amylolytica</name>
    <dbReference type="NCBI Taxonomy" id="449663"/>
    <lineage>
        <taxon>Bacteria</taxon>
        <taxon>Pseudomonadati</taxon>
        <taxon>Pseudomonadota</taxon>
        <taxon>Betaproteobacteria</taxon>
        <taxon>Neisseriales</taxon>
        <taxon>Chitinibacteraceae</taxon>
        <taxon>Silvimonas</taxon>
    </lineage>
</organism>
<evidence type="ECO:0000256" key="1">
    <source>
        <dbReference type="SAM" id="Phobius"/>
    </source>
</evidence>
<dbReference type="Proteomes" id="UP000621859">
    <property type="component" value="Unassembled WGS sequence"/>
</dbReference>
<keyword evidence="3" id="KW-1185">Reference proteome</keyword>
<keyword evidence="1" id="KW-0472">Membrane</keyword>
<proteinExistence type="predicted"/>
<feature type="transmembrane region" description="Helical" evidence="1">
    <location>
        <begin position="34"/>
        <end position="67"/>
    </location>
</feature>
<name>A0ABQ2PKS8_9NEIS</name>